<dbReference type="EMBL" id="CAFBMR010000015">
    <property type="protein sequence ID" value="CAB4908505.1"/>
    <property type="molecule type" value="Genomic_DNA"/>
</dbReference>
<protein>
    <submittedName>
        <fullName evidence="2">Unannotated protein</fullName>
    </submittedName>
</protein>
<keyword evidence="1" id="KW-0812">Transmembrane</keyword>
<proteinExistence type="predicted"/>
<name>A0A6J7GV17_9ZZZZ</name>
<keyword evidence="1" id="KW-0472">Membrane</keyword>
<organism evidence="2">
    <name type="scientific">freshwater metagenome</name>
    <dbReference type="NCBI Taxonomy" id="449393"/>
    <lineage>
        <taxon>unclassified sequences</taxon>
        <taxon>metagenomes</taxon>
        <taxon>ecological metagenomes</taxon>
    </lineage>
</organism>
<gene>
    <name evidence="2" type="ORF">UFOPK3610_00617</name>
</gene>
<keyword evidence="1" id="KW-1133">Transmembrane helix</keyword>
<reference evidence="2" key="1">
    <citation type="submission" date="2020-05" db="EMBL/GenBank/DDBJ databases">
        <authorList>
            <person name="Chiriac C."/>
            <person name="Salcher M."/>
            <person name="Ghai R."/>
            <person name="Kavagutti S V."/>
        </authorList>
    </citation>
    <scope>NUCLEOTIDE SEQUENCE</scope>
</reference>
<accession>A0A6J7GV17</accession>
<sequence>MLKKFFFFGFLMFLVLLIVGGWFGYQAYIHGTNTVAIQQRQLQVIAAWQTDPAAMKLAAKGKGGVTPSGINDTMRSNGVATVDSFRAGGKRLTITYTPITCNNQPYTYDIKRSPGLITLLIYVDASWWPDPVGLWNRVSSSGGCAAESRQATLTISLDSGVGADAVVDAASGTSLARQP</sequence>
<dbReference type="AlphaFoldDB" id="A0A6J7GV17"/>
<feature type="transmembrane region" description="Helical" evidence="1">
    <location>
        <begin position="5"/>
        <end position="25"/>
    </location>
</feature>
<evidence type="ECO:0000313" key="2">
    <source>
        <dbReference type="EMBL" id="CAB4908505.1"/>
    </source>
</evidence>
<evidence type="ECO:0000256" key="1">
    <source>
        <dbReference type="SAM" id="Phobius"/>
    </source>
</evidence>